<dbReference type="SUPFAM" id="SSF53098">
    <property type="entry name" value="Ribonuclease H-like"/>
    <property type="match status" value="1"/>
</dbReference>
<dbReference type="OrthoDB" id="2423954at2759"/>
<dbReference type="EMBL" id="ML770084">
    <property type="protein sequence ID" value="KAE9384769.1"/>
    <property type="molecule type" value="Genomic_DNA"/>
</dbReference>
<gene>
    <name evidence="1" type="ORF">BT96DRAFT_1095930</name>
</gene>
<proteinExistence type="predicted"/>
<evidence type="ECO:0000313" key="2">
    <source>
        <dbReference type="Proteomes" id="UP000799118"/>
    </source>
</evidence>
<accession>A0A6A4GGL7</accession>
<protein>
    <recommendedName>
        <fullName evidence="3">HAT C-terminal dimerisation domain-containing protein</fullName>
    </recommendedName>
</protein>
<reference evidence="1" key="1">
    <citation type="journal article" date="2019" name="Environ. Microbiol.">
        <title>Fungal ecological strategies reflected in gene transcription - a case study of two litter decomposers.</title>
        <authorList>
            <person name="Barbi F."/>
            <person name="Kohler A."/>
            <person name="Barry K."/>
            <person name="Baskaran P."/>
            <person name="Daum C."/>
            <person name="Fauchery L."/>
            <person name="Ihrmark K."/>
            <person name="Kuo A."/>
            <person name="LaButti K."/>
            <person name="Lipzen A."/>
            <person name="Morin E."/>
            <person name="Grigoriev I.V."/>
            <person name="Henrissat B."/>
            <person name="Lindahl B."/>
            <person name="Martin F."/>
        </authorList>
    </citation>
    <scope>NUCLEOTIDE SEQUENCE</scope>
    <source>
        <strain evidence="1">JB14</strain>
    </source>
</reference>
<evidence type="ECO:0000313" key="1">
    <source>
        <dbReference type="EMBL" id="KAE9384769.1"/>
    </source>
</evidence>
<keyword evidence="2" id="KW-1185">Reference proteome</keyword>
<feature type="non-terminal residue" evidence="1">
    <location>
        <position position="1"/>
    </location>
</feature>
<evidence type="ECO:0008006" key="3">
    <source>
        <dbReference type="Google" id="ProtNLM"/>
    </source>
</evidence>
<dbReference type="InterPro" id="IPR012337">
    <property type="entry name" value="RNaseH-like_sf"/>
</dbReference>
<organism evidence="1 2">
    <name type="scientific">Gymnopus androsaceus JB14</name>
    <dbReference type="NCBI Taxonomy" id="1447944"/>
    <lineage>
        <taxon>Eukaryota</taxon>
        <taxon>Fungi</taxon>
        <taxon>Dikarya</taxon>
        <taxon>Basidiomycota</taxon>
        <taxon>Agaricomycotina</taxon>
        <taxon>Agaricomycetes</taxon>
        <taxon>Agaricomycetidae</taxon>
        <taxon>Agaricales</taxon>
        <taxon>Marasmiineae</taxon>
        <taxon>Omphalotaceae</taxon>
        <taxon>Gymnopus</taxon>
    </lineage>
</organism>
<dbReference type="AlphaFoldDB" id="A0A6A4GGL7"/>
<sequence>QSYLIGLKKSNKDSKDGPSMCIAFEGMIDDAETEYCCIVVVFVTDDDGGSSKGRKLLVIKRPWLLAPACTSHQFNLVLGDYFKENEEAAETAEDASELLGWLLNHTKVRAIFDEVQVEKNSKALAYLTANLTRWTTHSVAFRRLLNLKEPLRQAAFLRRQEIIAAQVGAEKNAKAKEKMTEVANTQCDLLENGIFWKSLQTVADDIEPICYAVNINQSDSARPDQILLSFGGLYRHFSCHPNASVVAGMKKRLEKRWKAFDQAVYIFALVLNPFEQLDRFGDKSKTSPFTLLSSFIAFYRRMKSRPLSDLANAEEQKTFEEEKLHKEKEVSKAFTSYLAGTHDFGDWEENKDIIEESMVNLSFINPVTFWESLKNNANIKELAEFSIVILKLVLNSAGNERVFSDLGIKKTRLRNRLTLPRLKKMSKASGLHLELGLQEKRKKRKNHDDEKVEQLLEVPRYELAVDDDDEVEDDAGPKSKFVKSRAAWRKELEKWKGDEADRSDSDEENINLHAGGRWLPITLENLLEEQLGNQLKST</sequence>
<dbReference type="Proteomes" id="UP000799118">
    <property type="component" value="Unassembled WGS sequence"/>
</dbReference>
<name>A0A6A4GGL7_9AGAR</name>